<dbReference type="STRING" id="797302.Halru_0628"/>
<dbReference type="GeneID" id="14375935"/>
<dbReference type="GO" id="GO:0005975">
    <property type="term" value="P:carbohydrate metabolic process"/>
    <property type="evidence" value="ECO:0007669"/>
    <property type="project" value="InterPro"/>
</dbReference>
<name>L0I6U0_HALRX</name>
<feature type="domain" description="NodB homology" evidence="1">
    <location>
        <begin position="34"/>
        <end position="153"/>
    </location>
</feature>
<dbReference type="OrthoDB" id="10436at2157"/>
<sequence length="330" mass="37535">MPGTVTISIELELGWGVAKYGKLDKLSDGRMAETQYLSRLLERCDDHDVPITFDVVGHLFHENCAGHHGGPHPDDWWDIDPGTSVDEDPAFYAPDLVEDIRSRRTTHEICTHTYSHIECDAVDPTVVEWEVDRSRRVHERNGVPAATSIVPPRHGTPPSETLAEGGIRVKRSPHYRAPGERRPSSDVRKLYEILLERHPTVSPREMDGIIETYSPEYTTLAVPYLQTGQYSPHPVYRPIPHTFRQRLHAWNLRRGVDAAVQGGDVHYWCHLYDLANEQQWPQIDDFLGYLAKRRDRGDVEIRPMRDLPAICGQPTLNEADPAEQPGIVIE</sequence>
<evidence type="ECO:0000313" key="3">
    <source>
        <dbReference type="Proteomes" id="UP000010846"/>
    </source>
</evidence>
<dbReference type="KEGG" id="hru:Halru_0628"/>
<dbReference type="AlphaFoldDB" id="L0I6U0"/>
<organism evidence="2 3">
    <name type="scientific">Halovivax ruber (strain DSM 18193 / JCM 13892 / XH-70)</name>
    <dbReference type="NCBI Taxonomy" id="797302"/>
    <lineage>
        <taxon>Archaea</taxon>
        <taxon>Methanobacteriati</taxon>
        <taxon>Methanobacteriota</taxon>
        <taxon>Stenosarchaea group</taxon>
        <taxon>Halobacteria</taxon>
        <taxon>Halobacteriales</taxon>
        <taxon>Natrialbaceae</taxon>
        <taxon>Halovivax</taxon>
    </lineage>
</organism>
<dbReference type="eggNOG" id="arCOG09177">
    <property type="taxonomic scope" value="Archaea"/>
</dbReference>
<evidence type="ECO:0000259" key="1">
    <source>
        <dbReference type="Pfam" id="PF01522"/>
    </source>
</evidence>
<proteinExistence type="predicted"/>
<accession>L0I6U0</accession>
<protein>
    <submittedName>
        <fullName evidence="2">Polysaccharide deacetylase</fullName>
    </submittedName>
</protein>
<dbReference type="SUPFAM" id="SSF88713">
    <property type="entry name" value="Glycoside hydrolase/deacetylase"/>
    <property type="match status" value="1"/>
</dbReference>
<dbReference type="RefSeq" id="WP_015299936.1">
    <property type="nucleotide sequence ID" value="NC_019964.1"/>
</dbReference>
<keyword evidence="3" id="KW-1185">Reference proteome</keyword>
<dbReference type="EMBL" id="CP003050">
    <property type="protein sequence ID" value="AGB15255.1"/>
    <property type="molecule type" value="Genomic_DNA"/>
</dbReference>
<evidence type="ECO:0000313" key="2">
    <source>
        <dbReference type="EMBL" id="AGB15255.1"/>
    </source>
</evidence>
<dbReference type="Pfam" id="PF01522">
    <property type="entry name" value="Polysacc_deac_1"/>
    <property type="match status" value="1"/>
</dbReference>
<gene>
    <name evidence="2" type="ordered locus">Halru_0628</name>
</gene>
<dbReference type="Proteomes" id="UP000010846">
    <property type="component" value="Chromosome"/>
</dbReference>
<dbReference type="HOGENOM" id="CLU_878853_0_0_2"/>
<dbReference type="GO" id="GO:0016810">
    <property type="term" value="F:hydrolase activity, acting on carbon-nitrogen (but not peptide) bonds"/>
    <property type="evidence" value="ECO:0007669"/>
    <property type="project" value="InterPro"/>
</dbReference>
<dbReference type="InterPro" id="IPR002509">
    <property type="entry name" value="NODB_dom"/>
</dbReference>
<dbReference type="InterPro" id="IPR011330">
    <property type="entry name" value="Glyco_hydro/deAcase_b/a-brl"/>
</dbReference>
<reference evidence="2" key="1">
    <citation type="submission" date="2011-09" db="EMBL/GenBank/DDBJ databases">
        <title>Complete sequence of Halovivax ruber XH-70.</title>
        <authorList>
            <consortium name="US DOE Joint Genome Institute"/>
            <person name="Lucas S."/>
            <person name="Han J."/>
            <person name="Lapidus A."/>
            <person name="Cheng J.-F."/>
            <person name="Goodwin L."/>
            <person name="Pitluck S."/>
            <person name="Peters L."/>
            <person name="Mikhailova N."/>
            <person name="Davenport K."/>
            <person name="Detter J.C."/>
            <person name="Han C."/>
            <person name="Tapia R."/>
            <person name="Land M."/>
            <person name="Hauser L."/>
            <person name="Kyrpides N."/>
            <person name="Ivanova N."/>
            <person name="Pagani I."/>
            <person name="Sproer C."/>
            <person name="Anderson I."/>
            <person name="Woyke T."/>
        </authorList>
    </citation>
    <scope>NUCLEOTIDE SEQUENCE</scope>
    <source>
        <strain evidence="2">XH-70</strain>
    </source>
</reference>
<dbReference type="Gene3D" id="3.20.20.370">
    <property type="entry name" value="Glycoside hydrolase/deacetylase"/>
    <property type="match status" value="1"/>
</dbReference>